<comment type="caution">
    <text evidence="10">The sequence shown here is derived from an EMBL/GenBank/DDBJ whole genome shotgun (WGS) entry which is preliminary data.</text>
</comment>
<evidence type="ECO:0000259" key="8">
    <source>
        <dbReference type="PROSITE" id="PS01180"/>
    </source>
</evidence>
<dbReference type="PANTHER" id="PTHR24252:SF18">
    <property type="entry name" value="OVOCHYMASE 1"/>
    <property type="match status" value="1"/>
</dbReference>
<evidence type="ECO:0000256" key="6">
    <source>
        <dbReference type="PROSITE-ProRule" id="PRU00059"/>
    </source>
</evidence>
<dbReference type="PROSITE" id="PS00135">
    <property type="entry name" value="TRYPSIN_SER"/>
    <property type="match status" value="2"/>
</dbReference>
<accession>A0A836A8N5</accession>
<dbReference type="GO" id="GO:0006508">
    <property type="term" value="P:proteolysis"/>
    <property type="evidence" value="ECO:0007669"/>
    <property type="project" value="UniProtKB-KW"/>
</dbReference>
<dbReference type="InterPro" id="IPR001314">
    <property type="entry name" value="Peptidase_S1A"/>
</dbReference>
<dbReference type="InterPro" id="IPR009003">
    <property type="entry name" value="Peptidase_S1_PA"/>
</dbReference>
<dbReference type="InterPro" id="IPR001254">
    <property type="entry name" value="Trypsin_dom"/>
</dbReference>
<dbReference type="EMBL" id="JAEMGP010000003">
    <property type="protein sequence ID" value="KAG5212409.1"/>
    <property type="molecule type" value="Genomic_DNA"/>
</dbReference>
<evidence type="ECO:0000313" key="11">
    <source>
        <dbReference type="Proteomes" id="UP000664991"/>
    </source>
</evidence>
<dbReference type="Pfam" id="PF00089">
    <property type="entry name" value="Trypsin"/>
    <property type="match status" value="2"/>
</dbReference>
<comment type="similarity">
    <text evidence="5">Belongs to the peptidase S1 family. CLIP subfamily.</text>
</comment>
<feature type="domain" description="Peptidase S1" evidence="9">
    <location>
        <begin position="484"/>
        <end position="635"/>
    </location>
</feature>
<reference evidence="10 11" key="1">
    <citation type="submission" date="2020-12" db="EMBL/GenBank/DDBJ databases">
        <title>De novo assembly of Tibetan sheep genome.</title>
        <authorList>
            <person name="Li X."/>
        </authorList>
    </citation>
    <scope>NUCLEOTIDE SEQUENCE [LARGE SCALE GENOMIC DNA]</scope>
    <source>
        <tissue evidence="10">Heart</tissue>
    </source>
</reference>
<dbReference type="Proteomes" id="UP000664991">
    <property type="component" value="Unassembled WGS sequence"/>
</dbReference>
<dbReference type="PROSITE" id="PS50240">
    <property type="entry name" value="TRYPSIN_DOM"/>
    <property type="match status" value="2"/>
</dbReference>
<keyword evidence="2" id="KW-0378">Hydrolase</keyword>
<dbReference type="InterPro" id="IPR035914">
    <property type="entry name" value="Sperma_CUB_dom_sf"/>
</dbReference>
<dbReference type="SMART" id="SM00020">
    <property type="entry name" value="Tryp_SPc"/>
    <property type="match status" value="2"/>
</dbReference>
<dbReference type="GO" id="GO:0004252">
    <property type="term" value="F:serine-type endopeptidase activity"/>
    <property type="evidence" value="ECO:0007669"/>
    <property type="project" value="InterPro"/>
</dbReference>
<dbReference type="AlphaFoldDB" id="A0A836A8N5"/>
<dbReference type="SUPFAM" id="SSF50494">
    <property type="entry name" value="Trypsin-like serine proteases"/>
    <property type="match status" value="3"/>
</dbReference>
<evidence type="ECO:0000256" key="3">
    <source>
        <dbReference type="ARBA" id="ARBA00022825"/>
    </source>
</evidence>
<evidence type="ECO:0000256" key="7">
    <source>
        <dbReference type="SAM" id="MobiDB-lite"/>
    </source>
</evidence>
<comment type="caution">
    <text evidence="6">Lacks conserved residue(s) required for the propagation of feature annotation.</text>
</comment>
<protein>
    <recommendedName>
        <fullName evidence="12">Ovochymase-1</fullName>
    </recommendedName>
</protein>
<keyword evidence="1" id="KW-0645">Protease</keyword>
<dbReference type="CDD" id="cd00190">
    <property type="entry name" value="Tryp_SPc"/>
    <property type="match status" value="2"/>
</dbReference>
<dbReference type="PRINTS" id="PR00722">
    <property type="entry name" value="CHYMOTRYPSIN"/>
</dbReference>
<dbReference type="PROSITE" id="PS01180">
    <property type="entry name" value="CUB"/>
    <property type="match status" value="1"/>
</dbReference>
<feature type="region of interest" description="Disordered" evidence="7">
    <location>
        <begin position="637"/>
        <end position="657"/>
    </location>
</feature>
<keyword evidence="4" id="KW-1015">Disulfide bond</keyword>
<gene>
    <name evidence="10" type="ORF">JEQ12_014838</name>
</gene>
<dbReference type="SUPFAM" id="SSF49854">
    <property type="entry name" value="Spermadhesin, CUB domain"/>
    <property type="match status" value="1"/>
</dbReference>
<dbReference type="CDD" id="cd00041">
    <property type="entry name" value="CUB"/>
    <property type="match status" value="1"/>
</dbReference>
<name>A0A836A8N5_SHEEP</name>
<feature type="domain" description="Peptidase S1" evidence="9">
    <location>
        <begin position="17"/>
        <end position="298"/>
    </location>
</feature>
<evidence type="ECO:0000256" key="2">
    <source>
        <dbReference type="ARBA" id="ARBA00022801"/>
    </source>
</evidence>
<feature type="domain" description="CUB" evidence="8">
    <location>
        <begin position="362"/>
        <end position="489"/>
    </location>
</feature>
<evidence type="ECO:0000313" key="10">
    <source>
        <dbReference type="EMBL" id="KAG5212409.1"/>
    </source>
</evidence>
<dbReference type="Gene3D" id="2.60.120.290">
    <property type="entry name" value="Spermadhesin, CUB domain"/>
    <property type="match status" value="1"/>
</dbReference>
<dbReference type="Gene3D" id="2.40.10.10">
    <property type="entry name" value="Trypsin-like serine proteases"/>
    <property type="match status" value="3"/>
</dbReference>
<evidence type="ECO:0000256" key="4">
    <source>
        <dbReference type="ARBA" id="ARBA00023157"/>
    </source>
</evidence>
<dbReference type="InterPro" id="IPR043504">
    <property type="entry name" value="Peptidase_S1_PA_chymotrypsin"/>
</dbReference>
<evidence type="ECO:0008006" key="12">
    <source>
        <dbReference type="Google" id="ProtNLM"/>
    </source>
</evidence>
<evidence type="ECO:0000256" key="1">
    <source>
        <dbReference type="ARBA" id="ARBA00022670"/>
    </source>
</evidence>
<dbReference type="SMART" id="SM00042">
    <property type="entry name" value="CUB"/>
    <property type="match status" value="1"/>
</dbReference>
<dbReference type="FunFam" id="2.40.10.10:FF:000002">
    <property type="entry name" value="Transmembrane protease serine"/>
    <property type="match status" value="2"/>
</dbReference>
<evidence type="ECO:0000256" key="5">
    <source>
        <dbReference type="ARBA" id="ARBA00024195"/>
    </source>
</evidence>
<dbReference type="InterPro" id="IPR033116">
    <property type="entry name" value="TRYPSIN_SER"/>
</dbReference>
<dbReference type="PANTHER" id="PTHR24252">
    <property type="entry name" value="ACROSIN-RELATED"/>
    <property type="match status" value="1"/>
</dbReference>
<sequence length="657" mass="71815">MQSPLPPHRKQIKSLTVTAGEYNLFQKDKEEQNSPVSKIIIHPEYNRLGYMSFNIALLYLKLKVKFDSLNKIGSTSFPKTNPISSAKVIPYVFLTHVHLASFKTRKNNPLFWTIVAGDHDRTLKESTEQVRRAKHIVMHEDFDTLSYDSDIALIQLSSALEFNSVVRPVCLPHSLEPLFSSEICVVTGWGSVSKDGGLASRLQQIQVPVLEREVCEHTYYSAHPGGISEKMICAGFAASGGKDVGQGDSGGPLVCKHEKGPFVLYGIVSWGAGCAQPRKPGVFARVSVFLDWIQSKIKGKLCGRRLYPMVFMSSGPLVRVTFHSSVQGAFGINYIVFRVQGPKGSKSTQSLQSSNQEHVATCEDGILTKPAGIIQFPRYFHRTIKSCHWRLLAPINHIIRLDIINFQKQPMPLACQGHLWVYEGFGSGKKLIGSMRGNIKVNGKEDKGAHLCGSKKEFVWISSGAYLTVNLKTDESVGERGFKLILEDMTEKPSQKSNIGTQLPINGEFVSTICLPGKDDKINLLSKCLTAGWGITEPHQDEFPKTVQQAKVPLISSISCRSYWGLEIKNTNICGGASGSSSCMGDSGGPLQCGEGGQYKLIGIVSWGSSNCHPAAPTVFTRISAYTDWITSITGGEAGSLEGRPDGTVITSGKGNT</sequence>
<evidence type="ECO:0000259" key="9">
    <source>
        <dbReference type="PROSITE" id="PS50240"/>
    </source>
</evidence>
<dbReference type="InterPro" id="IPR000859">
    <property type="entry name" value="CUB_dom"/>
</dbReference>
<keyword evidence="3" id="KW-0720">Serine protease</keyword>
<proteinExistence type="inferred from homology"/>
<organism evidence="10 11">
    <name type="scientific">Ovis aries</name>
    <name type="common">Sheep</name>
    <dbReference type="NCBI Taxonomy" id="9940"/>
    <lineage>
        <taxon>Eukaryota</taxon>
        <taxon>Metazoa</taxon>
        <taxon>Chordata</taxon>
        <taxon>Craniata</taxon>
        <taxon>Vertebrata</taxon>
        <taxon>Euteleostomi</taxon>
        <taxon>Mammalia</taxon>
        <taxon>Eutheria</taxon>
        <taxon>Laurasiatheria</taxon>
        <taxon>Artiodactyla</taxon>
        <taxon>Ruminantia</taxon>
        <taxon>Pecora</taxon>
        <taxon>Bovidae</taxon>
        <taxon>Caprinae</taxon>
        <taxon>Ovis</taxon>
    </lineage>
</organism>